<evidence type="ECO:0000256" key="1">
    <source>
        <dbReference type="SAM" id="SignalP"/>
    </source>
</evidence>
<evidence type="ECO:0000313" key="3">
    <source>
        <dbReference type="Proteomes" id="UP000184130"/>
    </source>
</evidence>
<feature type="chain" id="PRO_5012161068" description="Lipocalin-like domain-containing protein" evidence="1">
    <location>
        <begin position="23"/>
        <end position="150"/>
    </location>
</feature>
<gene>
    <name evidence="2" type="ORF">SAMN05216463_11084</name>
</gene>
<sequence length="150" mass="17123">MEKKNILWVCALLLLLAGCSCDDGNLVINDKNILGYWENETSDYGRGGLLFTADGEIKYWGFASTDSYSQLADNEEYSEHHWGYFWLDDNGTLQIQNRPKDSKPNPDELYYKIVRVTKTHLVIRSFGGFCGTPPEEGTDVVYKKIDKPNK</sequence>
<dbReference type="RefSeq" id="WP_073207949.1">
    <property type="nucleotide sequence ID" value="NZ_FRBD01000010.1"/>
</dbReference>
<dbReference type="PROSITE" id="PS51257">
    <property type="entry name" value="PROKAR_LIPOPROTEIN"/>
    <property type="match status" value="1"/>
</dbReference>
<name>A0A1M6URZ1_XYLRU</name>
<feature type="signal peptide" evidence="1">
    <location>
        <begin position="1"/>
        <end position="22"/>
    </location>
</feature>
<keyword evidence="1" id="KW-0732">Signal</keyword>
<accession>A0A1M6URZ1</accession>
<evidence type="ECO:0008006" key="4">
    <source>
        <dbReference type="Google" id="ProtNLM"/>
    </source>
</evidence>
<protein>
    <recommendedName>
        <fullName evidence="4">Lipocalin-like domain-containing protein</fullName>
    </recommendedName>
</protein>
<evidence type="ECO:0000313" key="2">
    <source>
        <dbReference type="EMBL" id="SHK71914.1"/>
    </source>
</evidence>
<organism evidence="2 3">
    <name type="scientific">Xylanibacter ruminicola</name>
    <name type="common">Prevotella ruminicola</name>
    <dbReference type="NCBI Taxonomy" id="839"/>
    <lineage>
        <taxon>Bacteria</taxon>
        <taxon>Pseudomonadati</taxon>
        <taxon>Bacteroidota</taxon>
        <taxon>Bacteroidia</taxon>
        <taxon>Bacteroidales</taxon>
        <taxon>Prevotellaceae</taxon>
        <taxon>Xylanibacter</taxon>
    </lineage>
</organism>
<dbReference type="EMBL" id="FRBD01000010">
    <property type="protein sequence ID" value="SHK71914.1"/>
    <property type="molecule type" value="Genomic_DNA"/>
</dbReference>
<dbReference type="OrthoDB" id="1086455at2"/>
<dbReference type="AlphaFoldDB" id="A0A1M6URZ1"/>
<dbReference type="Proteomes" id="UP000184130">
    <property type="component" value="Unassembled WGS sequence"/>
</dbReference>
<reference evidence="2 3" key="1">
    <citation type="submission" date="2016-11" db="EMBL/GenBank/DDBJ databases">
        <authorList>
            <person name="Jaros S."/>
            <person name="Januszkiewicz K."/>
            <person name="Wedrychowicz H."/>
        </authorList>
    </citation>
    <scope>NUCLEOTIDE SEQUENCE [LARGE SCALE GENOMIC DNA]</scope>
    <source>
        <strain evidence="2 3">KHT3</strain>
    </source>
</reference>
<proteinExistence type="predicted"/>